<dbReference type="Pfam" id="PF00847">
    <property type="entry name" value="AP2"/>
    <property type="match status" value="1"/>
</dbReference>
<feature type="compositionally biased region" description="Basic residues" evidence="7">
    <location>
        <begin position="20"/>
        <end position="33"/>
    </location>
</feature>
<evidence type="ECO:0000313" key="9">
    <source>
        <dbReference type="EMBL" id="KAL3750434.1"/>
    </source>
</evidence>
<feature type="region of interest" description="Disordered" evidence="7">
    <location>
        <begin position="1"/>
        <end position="34"/>
    </location>
</feature>
<proteinExistence type="inferred from homology"/>
<comment type="similarity">
    <text evidence="6">Belongs to the AP2/ERF transcription factor family. ERF subfamily.</text>
</comment>
<dbReference type="PANTHER" id="PTHR31241:SF41">
    <property type="entry name" value="DEHYDRATION-RESPONSIVE ELEMENT-BINDING PROTEIN 2G-LIKE"/>
    <property type="match status" value="1"/>
</dbReference>
<dbReference type="Gene3D" id="3.30.730.10">
    <property type="entry name" value="AP2/ERF domain"/>
    <property type="match status" value="1"/>
</dbReference>
<reference evidence="9 10" key="1">
    <citation type="submission" date="2024-11" db="EMBL/GenBank/DDBJ databases">
        <title>Chromosome-level genome assembly of Eucalyptus globulus Labill. provides insights into its genome evolution.</title>
        <authorList>
            <person name="Li X."/>
        </authorList>
    </citation>
    <scope>NUCLEOTIDE SEQUENCE [LARGE SCALE GENOMIC DNA]</scope>
    <source>
        <strain evidence="9">CL2024</strain>
        <tissue evidence="9">Fresh tender leaves</tissue>
    </source>
</reference>
<dbReference type="CDD" id="cd00018">
    <property type="entry name" value="AP2"/>
    <property type="match status" value="1"/>
</dbReference>
<dbReference type="PRINTS" id="PR00367">
    <property type="entry name" value="ETHRSPELEMNT"/>
</dbReference>
<evidence type="ECO:0000256" key="5">
    <source>
        <dbReference type="ARBA" id="ARBA00023242"/>
    </source>
</evidence>
<dbReference type="SMART" id="SM00380">
    <property type="entry name" value="AP2"/>
    <property type="match status" value="1"/>
</dbReference>
<dbReference type="PROSITE" id="PS51032">
    <property type="entry name" value="AP2_ERF"/>
    <property type="match status" value="1"/>
</dbReference>
<dbReference type="SUPFAM" id="SSF54171">
    <property type="entry name" value="DNA-binding domain"/>
    <property type="match status" value="1"/>
</dbReference>
<feature type="domain" description="AP2/ERF" evidence="8">
    <location>
        <begin position="45"/>
        <end position="102"/>
    </location>
</feature>
<keyword evidence="5" id="KW-0539">Nucleus</keyword>
<keyword evidence="10" id="KW-1185">Reference proteome</keyword>
<name>A0ABD3LIS6_EUCGL</name>
<dbReference type="AlphaFoldDB" id="A0ABD3LIS6"/>
<evidence type="ECO:0000256" key="6">
    <source>
        <dbReference type="ARBA" id="ARBA00024343"/>
    </source>
</evidence>
<comment type="subcellular location">
    <subcellularLocation>
        <location evidence="1">Nucleus</location>
    </subcellularLocation>
</comment>
<sequence>MDQLHQAQVLAGKKKEAVKTKKPSMGRTRKGCMRGKGGPENALCTYRGVRQRTWGKWVAEIREPNRGARLWLGTFNTSLEAALAYDKAARKLYGPSARLNLPATMTTVTTPIDSNDNSSNFSLAGSSNSCICEQAAKSEAVDVNSRDPFIMRDDTSNDTTGDANYNYVDWSGEDWVVPDMVNEDQGDYKCWPEFSFGSDYLEMSDLGFGGHEELWLLNGSQETTDWEGLQVPWNLYA</sequence>
<dbReference type="GO" id="GO:0003677">
    <property type="term" value="F:DNA binding"/>
    <property type="evidence" value="ECO:0007669"/>
    <property type="project" value="UniProtKB-KW"/>
</dbReference>
<evidence type="ECO:0000256" key="3">
    <source>
        <dbReference type="ARBA" id="ARBA00023125"/>
    </source>
</evidence>
<dbReference type="InterPro" id="IPR001471">
    <property type="entry name" value="AP2/ERF_dom"/>
</dbReference>
<dbReference type="FunFam" id="3.30.730.10:FF:000001">
    <property type="entry name" value="Ethylene-responsive transcription factor 2"/>
    <property type="match status" value="1"/>
</dbReference>
<evidence type="ECO:0000256" key="2">
    <source>
        <dbReference type="ARBA" id="ARBA00023015"/>
    </source>
</evidence>
<keyword evidence="2" id="KW-0805">Transcription regulation</keyword>
<gene>
    <name evidence="9" type="ORF">ACJRO7_011436</name>
</gene>
<evidence type="ECO:0000256" key="1">
    <source>
        <dbReference type="ARBA" id="ARBA00004123"/>
    </source>
</evidence>
<keyword evidence="3" id="KW-0238">DNA-binding</keyword>
<dbReference type="GO" id="GO:0005634">
    <property type="term" value="C:nucleus"/>
    <property type="evidence" value="ECO:0007669"/>
    <property type="project" value="UniProtKB-SubCell"/>
</dbReference>
<evidence type="ECO:0000259" key="8">
    <source>
        <dbReference type="PROSITE" id="PS51032"/>
    </source>
</evidence>
<protein>
    <recommendedName>
        <fullName evidence="8">AP2/ERF domain-containing protein</fullName>
    </recommendedName>
</protein>
<dbReference type="InterPro" id="IPR016177">
    <property type="entry name" value="DNA-bd_dom_sf"/>
</dbReference>
<dbReference type="Proteomes" id="UP001634007">
    <property type="component" value="Unassembled WGS sequence"/>
</dbReference>
<organism evidence="9 10">
    <name type="scientific">Eucalyptus globulus</name>
    <name type="common">Tasmanian blue gum</name>
    <dbReference type="NCBI Taxonomy" id="34317"/>
    <lineage>
        <taxon>Eukaryota</taxon>
        <taxon>Viridiplantae</taxon>
        <taxon>Streptophyta</taxon>
        <taxon>Embryophyta</taxon>
        <taxon>Tracheophyta</taxon>
        <taxon>Spermatophyta</taxon>
        <taxon>Magnoliopsida</taxon>
        <taxon>eudicotyledons</taxon>
        <taxon>Gunneridae</taxon>
        <taxon>Pentapetalae</taxon>
        <taxon>rosids</taxon>
        <taxon>malvids</taxon>
        <taxon>Myrtales</taxon>
        <taxon>Myrtaceae</taxon>
        <taxon>Myrtoideae</taxon>
        <taxon>Eucalypteae</taxon>
        <taxon>Eucalyptus</taxon>
    </lineage>
</organism>
<dbReference type="EMBL" id="JBJKBG010000002">
    <property type="protein sequence ID" value="KAL3750434.1"/>
    <property type="molecule type" value="Genomic_DNA"/>
</dbReference>
<dbReference type="InterPro" id="IPR036955">
    <property type="entry name" value="AP2/ERF_dom_sf"/>
</dbReference>
<keyword evidence="4" id="KW-0804">Transcription</keyword>
<evidence type="ECO:0000256" key="7">
    <source>
        <dbReference type="SAM" id="MobiDB-lite"/>
    </source>
</evidence>
<evidence type="ECO:0000313" key="10">
    <source>
        <dbReference type="Proteomes" id="UP001634007"/>
    </source>
</evidence>
<accession>A0ABD3LIS6</accession>
<dbReference type="PANTHER" id="PTHR31241">
    <property type="entry name" value="DEHYDRATION-RESPONSIVE ELEMENT-BINDING PROTEIN 2C"/>
    <property type="match status" value="1"/>
</dbReference>
<evidence type="ECO:0000256" key="4">
    <source>
        <dbReference type="ARBA" id="ARBA00023163"/>
    </source>
</evidence>
<comment type="caution">
    <text evidence="9">The sequence shown here is derived from an EMBL/GenBank/DDBJ whole genome shotgun (WGS) entry which is preliminary data.</text>
</comment>